<feature type="region of interest" description="Disordered" evidence="3">
    <location>
        <begin position="262"/>
        <end position="284"/>
    </location>
</feature>
<proteinExistence type="inferred from homology"/>
<dbReference type="OMA" id="MVEPTTH"/>
<sequence>MLMMEPEAEGHAGPHGEEYWRERCAALQAEVAEWRSKAEERREEMEEVEASFAEFMESSKALEQEMERDLQRSEKKNDETSRALSLLKLQHEDLLAKHARVTEEYAKQLERQQVARTHTGHTDACDRQAETETLRSELKVIGVKKRQLEQDNDDLGRRERESSASVADLGEKLDKAIEENACLQSELEEARSRTEELIQRLKEEISEQKSELAVRAQQIGKLTLQALDAQEQSEPLGPDHETFHFSGEAAASDFLSRRHKSVSDSLASPSPSSTSPSLPGSSPLHLVNNMLHLVKDLEKRLSSYSSSSSPSPPPQCSPYSSPYASPFRLPSAPSEAPLPHSDGSPLSPYHHHHHNHHHHHRRRRRRRRTSTQTHHHRASATPPKPRDHPRTRPPFFIIII</sequence>
<dbReference type="GO" id="GO:0005874">
    <property type="term" value="C:microtubule"/>
    <property type="evidence" value="ECO:0007669"/>
    <property type="project" value="UniProtKB-KW"/>
</dbReference>
<protein>
    <submittedName>
        <fullName evidence="4">Uncharacterized protein</fullName>
    </submittedName>
</protein>
<dbReference type="InterPro" id="IPR033494">
    <property type="entry name" value="NUDE"/>
</dbReference>
<gene>
    <name evidence="4" type="ORF">ACA1_237820</name>
</gene>
<evidence type="ECO:0000256" key="3">
    <source>
        <dbReference type="SAM" id="MobiDB-lite"/>
    </source>
</evidence>
<name>L8GKB8_ACACF</name>
<evidence type="ECO:0000313" key="4">
    <source>
        <dbReference type="EMBL" id="ELR13289.1"/>
    </source>
</evidence>
<dbReference type="GO" id="GO:0007020">
    <property type="term" value="P:microtubule nucleation"/>
    <property type="evidence" value="ECO:0007669"/>
    <property type="project" value="TreeGrafter"/>
</dbReference>
<feature type="region of interest" description="Disordered" evidence="3">
    <location>
        <begin position="59"/>
        <end position="80"/>
    </location>
</feature>
<dbReference type="KEGG" id="acan:ACA1_237820"/>
<dbReference type="GO" id="GO:0005813">
    <property type="term" value="C:centrosome"/>
    <property type="evidence" value="ECO:0007669"/>
    <property type="project" value="TreeGrafter"/>
</dbReference>
<dbReference type="RefSeq" id="XP_004335302.1">
    <property type="nucleotide sequence ID" value="XM_004335254.1"/>
</dbReference>
<keyword evidence="2" id="KW-0175">Coiled coil</keyword>
<dbReference type="GO" id="GO:0051642">
    <property type="term" value="P:centrosome localization"/>
    <property type="evidence" value="ECO:0007669"/>
    <property type="project" value="TreeGrafter"/>
</dbReference>
<accession>L8GKB8</accession>
<feature type="region of interest" description="Disordered" evidence="3">
    <location>
        <begin position="112"/>
        <end position="131"/>
    </location>
</feature>
<dbReference type="Gene3D" id="6.10.250.1080">
    <property type="match status" value="1"/>
</dbReference>
<feature type="compositionally biased region" description="Basic residues" evidence="3">
    <location>
        <begin position="349"/>
        <end position="378"/>
    </location>
</feature>
<dbReference type="PANTHER" id="PTHR10921">
    <property type="entry name" value="NUCLEAR DISTRIBUTION PROTEIN NUDE HOMOLOG 1"/>
    <property type="match status" value="1"/>
</dbReference>
<dbReference type="GO" id="GO:0000776">
    <property type="term" value="C:kinetochore"/>
    <property type="evidence" value="ECO:0007669"/>
    <property type="project" value="TreeGrafter"/>
</dbReference>
<organism evidence="4 5">
    <name type="scientific">Acanthamoeba castellanii (strain ATCC 30010 / Neff)</name>
    <dbReference type="NCBI Taxonomy" id="1257118"/>
    <lineage>
        <taxon>Eukaryota</taxon>
        <taxon>Amoebozoa</taxon>
        <taxon>Discosea</taxon>
        <taxon>Longamoebia</taxon>
        <taxon>Centramoebida</taxon>
        <taxon>Acanthamoebidae</taxon>
        <taxon>Acanthamoeba</taxon>
    </lineage>
</organism>
<feature type="region of interest" description="Disordered" evidence="3">
    <location>
        <begin position="302"/>
        <end position="395"/>
    </location>
</feature>
<dbReference type="GO" id="GO:0047496">
    <property type="term" value="P:vesicle transport along microtubule"/>
    <property type="evidence" value="ECO:0007669"/>
    <property type="project" value="TreeGrafter"/>
</dbReference>
<feature type="compositionally biased region" description="Low complexity" evidence="3">
    <location>
        <begin position="263"/>
        <end position="284"/>
    </location>
</feature>
<dbReference type="PANTHER" id="PTHR10921:SF1">
    <property type="entry name" value="NUCLEAR DISTRIBUTION PROTEIN NUDE HOMOLOG"/>
    <property type="match status" value="1"/>
</dbReference>
<dbReference type="GO" id="GO:0007100">
    <property type="term" value="P:mitotic centrosome separation"/>
    <property type="evidence" value="ECO:0007669"/>
    <property type="project" value="TreeGrafter"/>
</dbReference>
<dbReference type="AlphaFoldDB" id="L8GKB8"/>
<dbReference type="GO" id="GO:0005871">
    <property type="term" value="C:kinesin complex"/>
    <property type="evidence" value="ECO:0007669"/>
    <property type="project" value="TreeGrafter"/>
</dbReference>
<dbReference type="GO" id="GO:0000132">
    <property type="term" value="P:establishment of mitotic spindle orientation"/>
    <property type="evidence" value="ECO:0007669"/>
    <property type="project" value="TreeGrafter"/>
</dbReference>
<evidence type="ECO:0000256" key="2">
    <source>
        <dbReference type="ARBA" id="ARBA00023054"/>
    </source>
</evidence>
<dbReference type="VEuPathDB" id="AmoebaDB:ACA1_237820"/>
<dbReference type="GO" id="GO:0008017">
    <property type="term" value="F:microtubule binding"/>
    <property type="evidence" value="ECO:0007669"/>
    <property type="project" value="InterPro"/>
</dbReference>
<dbReference type="OrthoDB" id="5877028at2759"/>
<dbReference type="Proteomes" id="UP000011083">
    <property type="component" value="Unassembled WGS sequence"/>
</dbReference>
<comment type="similarity">
    <text evidence="1">Belongs to the nudE family.</text>
</comment>
<evidence type="ECO:0000256" key="1">
    <source>
        <dbReference type="ARBA" id="ARBA00007429"/>
    </source>
</evidence>
<dbReference type="GO" id="GO:0007059">
    <property type="term" value="P:chromosome segregation"/>
    <property type="evidence" value="ECO:0007669"/>
    <property type="project" value="TreeGrafter"/>
</dbReference>
<feature type="compositionally biased region" description="Low complexity" evidence="3">
    <location>
        <begin position="317"/>
        <end position="326"/>
    </location>
</feature>
<dbReference type="EMBL" id="KB008093">
    <property type="protein sequence ID" value="ELR13289.1"/>
    <property type="molecule type" value="Genomic_DNA"/>
</dbReference>
<evidence type="ECO:0000313" key="5">
    <source>
        <dbReference type="Proteomes" id="UP000011083"/>
    </source>
</evidence>
<reference evidence="4 5" key="1">
    <citation type="journal article" date="2013" name="Genome Biol.">
        <title>Genome of Acanthamoeba castellanii highlights extensive lateral gene transfer and early evolution of tyrosine kinase signaling.</title>
        <authorList>
            <person name="Clarke M."/>
            <person name="Lohan A.J."/>
            <person name="Liu B."/>
            <person name="Lagkouvardos I."/>
            <person name="Roy S."/>
            <person name="Zafar N."/>
            <person name="Bertelli C."/>
            <person name="Schilde C."/>
            <person name="Kianianmomeni A."/>
            <person name="Burglin T.R."/>
            <person name="Frech C."/>
            <person name="Turcotte B."/>
            <person name="Kopec K.O."/>
            <person name="Synnott J.M."/>
            <person name="Choo C."/>
            <person name="Paponov I."/>
            <person name="Finkler A."/>
            <person name="Soon Heng Tan C."/>
            <person name="Hutchins A.P."/>
            <person name="Weinmeier T."/>
            <person name="Rattei T."/>
            <person name="Chu J.S."/>
            <person name="Gimenez G."/>
            <person name="Irimia M."/>
            <person name="Rigden D.J."/>
            <person name="Fitzpatrick D.A."/>
            <person name="Lorenzo-Morales J."/>
            <person name="Bateman A."/>
            <person name="Chiu C.H."/>
            <person name="Tang P."/>
            <person name="Hegemann P."/>
            <person name="Fromm H."/>
            <person name="Raoult D."/>
            <person name="Greub G."/>
            <person name="Miranda-Saavedra D."/>
            <person name="Chen N."/>
            <person name="Nash P."/>
            <person name="Ginger M.L."/>
            <person name="Horn M."/>
            <person name="Schaap P."/>
            <person name="Caler L."/>
            <person name="Loftus B."/>
        </authorList>
    </citation>
    <scope>NUCLEOTIDE SEQUENCE [LARGE SCALE GENOMIC DNA]</scope>
    <source>
        <strain evidence="4 5">Neff</strain>
    </source>
</reference>
<dbReference type="STRING" id="1257118.L8GKB8"/>
<feature type="compositionally biased region" description="Basic and acidic residues" evidence="3">
    <location>
        <begin position="120"/>
        <end position="131"/>
    </location>
</feature>
<dbReference type="GeneID" id="14913927"/>
<keyword evidence="5" id="KW-1185">Reference proteome</keyword>
<feature type="region of interest" description="Disordered" evidence="3">
    <location>
        <begin position="145"/>
        <end position="167"/>
    </location>
</feature>
<feature type="compositionally biased region" description="Basic and acidic residues" evidence="3">
    <location>
        <begin position="60"/>
        <end position="80"/>
    </location>
</feature>
<feature type="compositionally biased region" description="Basic and acidic residues" evidence="3">
    <location>
        <begin position="146"/>
        <end position="162"/>
    </location>
</feature>